<feature type="region of interest" description="Disordered" evidence="1">
    <location>
        <begin position="273"/>
        <end position="309"/>
    </location>
</feature>
<proteinExistence type="predicted"/>
<keyword evidence="2" id="KW-0472">Membrane</keyword>
<evidence type="ECO:0000256" key="2">
    <source>
        <dbReference type="SAM" id="Phobius"/>
    </source>
</evidence>
<feature type="transmembrane region" description="Helical" evidence="2">
    <location>
        <begin position="73"/>
        <end position="93"/>
    </location>
</feature>
<protein>
    <submittedName>
        <fullName evidence="3">Uncharacterized protein</fullName>
    </submittedName>
</protein>
<accession>A0A7S2S3J2</accession>
<keyword evidence="2" id="KW-0812">Transmembrane</keyword>
<organism evidence="3">
    <name type="scientific">Mucochytrium quahogii</name>
    <dbReference type="NCBI Taxonomy" id="96639"/>
    <lineage>
        <taxon>Eukaryota</taxon>
        <taxon>Sar</taxon>
        <taxon>Stramenopiles</taxon>
        <taxon>Bigyra</taxon>
        <taxon>Labyrinthulomycetes</taxon>
        <taxon>Thraustochytrida</taxon>
        <taxon>Thraustochytriidae</taxon>
        <taxon>Mucochytrium</taxon>
    </lineage>
</organism>
<feature type="compositionally biased region" description="Polar residues" evidence="1">
    <location>
        <begin position="28"/>
        <end position="38"/>
    </location>
</feature>
<feature type="transmembrane region" description="Helical" evidence="2">
    <location>
        <begin position="208"/>
        <end position="231"/>
    </location>
</feature>
<feature type="transmembrane region" description="Helical" evidence="2">
    <location>
        <begin position="124"/>
        <end position="148"/>
    </location>
</feature>
<name>A0A7S2S3J2_9STRA</name>
<reference evidence="3" key="1">
    <citation type="submission" date="2021-01" db="EMBL/GenBank/DDBJ databases">
        <authorList>
            <person name="Corre E."/>
            <person name="Pelletier E."/>
            <person name="Niang G."/>
            <person name="Scheremetjew M."/>
            <person name="Finn R."/>
            <person name="Kale V."/>
            <person name="Holt S."/>
            <person name="Cochrane G."/>
            <person name="Meng A."/>
            <person name="Brown T."/>
            <person name="Cohen L."/>
        </authorList>
    </citation>
    <scope>NUCLEOTIDE SEQUENCE</scope>
    <source>
        <strain evidence="3">NY070348D</strain>
    </source>
</reference>
<feature type="region of interest" description="Disordered" evidence="1">
    <location>
        <begin position="14"/>
        <end position="42"/>
    </location>
</feature>
<feature type="transmembrane region" description="Helical" evidence="2">
    <location>
        <begin position="168"/>
        <end position="188"/>
    </location>
</feature>
<gene>
    <name evidence="3" type="ORF">QSP1433_LOCUS9886</name>
</gene>
<feature type="transmembrane region" description="Helical" evidence="2">
    <location>
        <begin position="237"/>
        <end position="263"/>
    </location>
</feature>
<sequence length="309" mass="33919">MCIRFALRKIQERRDQRDSAASERETSNMDAANNNGQAEYTDGGPGLIGTILPFVYFPMDTSESRHAYMENLFSGKTGKILSFLPFILVMIIACNNITAAVWSAFGTESILILASIYRSRYNKFVPAVMFLDGGLFLGFLAQGISVLVLDARDVDYNCHLISPINASVLFVVTLLSMIVCIPFTMQYARAHVSAEVSKSSGFLKFNQILTGLWLVLFAIMSISTWCGYVYFRDQTNSAGYIILATVVPIAMPISGAILMPMLIEYLKKKAPQSGQEEGDSTEANGNTESPDLEAQDNGYIKNGASLATE</sequence>
<feature type="compositionally biased region" description="Basic and acidic residues" evidence="1">
    <location>
        <begin position="14"/>
        <end position="27"/>
    </location>
</feature>
<evidence type="ECO:0000256" key="1">
    <source>
        <dbReference type="SAM" id="MobiDB-lite"/>
    </source>
</evidence>
<dbReference type="EMBL" id="HBHK01015715">
    <property type="protein sequence ID" value="CAD9688449.1"/>
    <property type="molecule type" value="Transcribed_RNA"/>
</dbReference>
<dbReference type="AlphaFoldDB" id="A0A7S2S3J2"/>
<keyword evidence="2" id="KW-1133">Transmembrane helix</keyword>
<evidence type="ECO:0000313" key="3">
    <source>
        <dbReference type="EMBL" id="CAD9688449.1"/>
    </source>
</evidence>